<dbReference type="PROSITE" id="PS50089">
    <property type="entry name" value="ZF_RING_2"/>
    <property type="match status" value="1"/>
</dbReference>
<evidence type="ECO:0000256" key="2">
    <source>
        <dbReference type="ARBA" id="ARBA00022771"/>
    </source>
</evidence>
<gene>
    <name evidence="7" type="ORF">BG011_008849</name>
</gene>
<feature type="domain" description="RING-type" evidence="6">
    <location>
        <begin position="302"/>
        <end position="347"/>
    </location>
</feature>
<dbReference type="Gene3D" id="3.30.40.10">
    <property type="entry name" value="Zinc/RING finger domain, C3HC4 (zinc finger)"/>
    <property type="match status" value="1"/>
</dbReference>
<dbReference type="InterPro" id="IPR017907">
    <property type="entry name" value="Znf_RING_CS"/>
</dbReference>
<keyword evidence="3" id="KW-0862">Zinc</keyword>
<feature type="region of interest" description="Disordered" evidence="5">
    <location>
        <begin position="1"/>
        <end position="24"/>
    </location>
</feature>
<feature type="compositionally biased region" description="Polar residues" evidence="5">
    <location>
        <begin position="346"/>
        <end position="361"/>
    </location>
</feature>
<feature type="compositionally biased region" description="Basic and acidic residues" evidence="5">
    <location>
        <begin position="369"/>
        <end position="380"/>
    </location>
</feature>
<dbReference type="Proteomes" id="UP000726737">
    <property type="component" value="Unassembled WGS sequence"/>
</dbReference>
<comment type="caution">
    <text evidence="7">The sequence shown here is derived from an EMBL/GenBank/DDBJ whole genome shotgun (WGS) entry which is preliminary data.</text>
</comment>
<reference evidence="7" key="1">
    <citation type="journal article" date="2020" name="Fungal Divers.">
        <title>Resolving the Mortierellaceae phylogeny through synthesis of multi-gene phylogenetics and phylogenomics.</title>
        <authorList>
            <person name="Vandepol N."/>
            <person name="Liber J."/>
            <person name="Desiro A."/>
            <person name="Na H."/>
            <person name="Kennedy M."/>
            <person name="Barry K."/>
            <person name="Grigoriev I.V."/>
            <person name="Miller A.N."/>
            <person name="O'Donnell K."/>
            <person name="Stajich J.E."/>
            <person name="Bonito G."/>
        </authorList>
    </citation>
    <scope>NUCLEOTIDE SEQUENCE</scope>
    <source>
        <strain evidence="7">KOD948</strain>
    </source>
</reference>
<sequence length="428" mass="47828">MNGSSSQVVHPSAGLSEGGPSTSFTQVIDLTAPEPPRIIHPRTLPSESIEIVEINSDDDTPHWNDEEEEEEVQFVREIPATSMESSSGVSNNGSNNRIPIESLLFGYFDNQEPRTSQPTRRGTRRARSRRTPREQSELRRTLAMAMRSQPQRTPTPTPNSRHTVAESPVAATPHNVQDNQHRHHPYRHRRQRSPPHSDASNMRSFLRQYIHGIVQRRQRALGGLFTTGNTTFGSLWEPGLFLGGGLHYHHHDHPDFDPAFYEPFFNDDPRETEEMNQNKDDKPVIVRPGHTKSISTDVTIACPVCRKELGHQGKDSTKLWVVVGCGHVVCNDCVEELFITRTAIKTPSSASKGRRNSASTRSKGKGKARAMDDEQEHEAQEALAGSSTAATAVKDEAPVMFKISKRLTGSCPSCSRRIKRAQIQQLFL</sequence>
<evidence type="ECO:0000256" key="3">
    <source>
        <dbReference type="ARBA" id="ARBA00022833"/>
    </source>
</evidence>
<feature type="region of interest" description="Disordered" evidence="5">
    <location>
        <begin position="346"/>
        <end position="389"/>
    </location>
</feature>
<proteinExistence type="predicted"/>
<name>A0A9P6PM90_9FUNG</name>
<evidence type="ECO:0000313" key="7">
    <source>
        <dbReference type="EMBL" id="KAG0249888.1"/>
    </source>
</evidence>
<evidence type="ECO:0000256" key="1">
    <source>
        <dbReference type="ARBA" id="ARBA00022723"/>
    </source>
</evidence>
<dbReference type="PROSITE" id="PS00518">
    <property type="entry name" value="ZF_RING_1"/>
    <property type="match status" value="1"/>
</dbReference>
<dbReference type="SMART" id="SM00184">
    <property type="entry name" value="RING"/>
    <property type="match status" value="1"/>
</dbReference>
<evidence type="ECO:0000256" key="5">
    <source>
        <dbReference type="SAM" id="MobiDB-lite"/>
    </source>
</evidence>
<dbReference type="InterPro" id="IPR013083">
    <property type="entry name" value="Znf_RING/FYVE/PHD"/>
</dbReference>
<organism evidence="7 8">
    <name type="scientific">Mortierella polycephala</name>
    <dbReference type="NCBI Taxonomy" id="41804"/>
    <lineage>
        <taxon>Eukaryota</taxon>
        <taxon>Fungi</taxon>
        <taxon>Fungi incertae sedis</taxon>
        <taxon>Mucoromycota</taxon>
        <taxon>Mortierellomycotina</taxon>
        <taxon>Mortierellomycetes</taxon>
        <taxon>Mortierellales</taxon>
        <taxon>Mortierellaceae</taxon>
        <taxon>Mortierella</taxon>
    </lineage>
</organism>
<feature type="region of interest" description="Disordered" evidence="5">
    <location>
        <begin position="106"/>
        <end position="200"/>
    </location>
</feature>
<keyword evidence="8" id="KW-1185">Reference proteome</keyword>
<feature type="compositionally biased region" description="Basic residues" evidence="5">
    <location>
        <begin position="181"/>
        <end position="193"/>
    </location>
</feature>
<dbReference type="EMBL" id="JAAAJA010000752">
    <property type="protein sequence ID" value="KAG0249888.1"/>
    <property type="molecule type" value="Genomic_DNA"/>
</dbReference>
<dbReference type="OrthoDB" id="2398441at2759"/>
<dbReference type="SUPFAM" id="SSF57850">
    <property type="entry name" value="RING/U-box"/>
    <property type="match status" value="1"/>
</dbReference>
<evidence type="ECO:0000313" key="8">
    <source>
        <dbReference type="Proteomes" id="UP000726737"/>
    </source>
</evidence>
<dbReference type="GO" id="GO:0008270">
    <property type="term" value="F:zinc ion binding"/>
    <property type="evidence" value="ECO:0007669"/>
    <property type="project" value="UniProtKB-KW"/>
</dbReference>
<keyword evidence="2 4" id="KW-0863">Zinc-finger</keyword>
<dbReference type="AlphaFoldDB" id="A0A9P6PM90"/>
<evidence type="ECO:0000259" key="6">
    <source>
        <dbReference type="PROSITE" id="PS50089"/>
    </source>
</evidence>
<dbReference type="InterPro" id="IPR001841">
    <property type="entry name" value="Znf_RING"/>
</dbReference>
<accession>A0A9P6PM90</accession>
<protein>
    <recommendedName>
        <fullName evidence="6">RING-type domain-containing protein</fullName>
    </recommendedName>
</protein>
<feature type="compositionally biased region" description="Basic residues" evidence="5">
    <location>
        <begin position="121"/>
        <end position="130"/>
    </location>
</feature>
<evidence type="ECO:0000256" key="4">
    <source>
        <dbReference type="PROSITE-ProRule" id="PRU00175"/>
    </source>
</evidence>
<feature type="compositionally biased region" description="Basic and acidic residues" evidence="5">
    <location>
        <begin position="131"/>
        <end position="140"/>
    </location>
</feature>
<keyword evidence="1" id="KW-0479">Metal-binding</keyword>